<sequence>MVEVATGATIPSSAVLTYDGAVAAGLVETGPQETKAKITNSVVVDT</sequence>
<evidence type="ECO:0000313" key="2">
    <source>
        <dbReference type="Proteomes" id="UP000265618"/>
    </source>
</evidence>
<comment type="caution">
    <text evidence="1">The sequence shown here is derived from an EMBL/GenBank/DDBJ whole genome shotgun (WGS) entry which is preliminary data.</text>
</comment>
<dbReference type="EMBL" id="BDIP01008066">
    <property type="protein sequence ID" value="GCA64663.1"/>
    <property type="molecule type" value="Genomic_DNA"/>
</dbReference>
<accession>A0A391P3G6</accession>
<organism evidence="1 2">
    <name type="scientific">Kipferlia bialata</name>
    <dbReference type="NCBI Taxonomy" id="797122"/>
    <lineage>
        <taxon>Eukaryota</taxon>
        <taxon>Metamonada</taxon>
        <taxon>Carpediemonas-like organisms</taxon>
        <taxon>Kipferlia</taxon>
    </lineage>
</organism>
<name>A0A391P3G6_9EUKA</name>
<evidence type="ECO:0000313" key="1">
    <source>
        <dbReference type="EMBL" id="GCA64663.1"/>
    </source>
</evidence>
<reference evidence="1 2" key="1">
    <citation type="journal article" date="2018" name="PLoS ONE">
        <title>The draft genome of Kipferlia bialata reveals reductive genome evolution in fornicate parasites.</title>
        <authorList>
            <person name="Tanifuji G."/>
            <person name="Takabayashi S."/>
            <person name="Kume K."/>
            <person name="Takagi M."/>
            <person name="Nakayama T."/>
            <person name="Kamikawa R."/>
            <person name="Inagaki Y."/>
            <person name="Hashimoto T."/>
        </authorList>
    </citation>
    <scope>NUCLEOTIDE SEQUENCE [LARGE SCALE GENOMIC DNA]</scope>
    <source>
        <strain evidence="1">NY0173</strain>
    </source>
</reference>
<dbReference type="Proteomes" id="UP000265618">
    <property type="component" value="Unassembled WGS sequence"/>
</dbReference>
<dbReference type="AlphaFoldDB" id="A0A391P3G6"/>
<protein>
    <submittedName>
        <fullName evidence="1">Uncharacterized protein</fullName>
    </submittedName>
</protein>
<keyword evidence="2" id="KW-1185">Reference proteome</keyword>
<feature type="non-terminal residue" evidence="1">
    <location>
        <position position="46"/>
    </location>
</feature>
<gene>
    <name evidence="1" type="ORF">KIPB_014983</name>
</gene>
<proteinExistence type="predicted"/>